<dbReference type="SMART" id="SM00100">
    <property type="entry name" value="cNMP"/>
    <property type="match status" value="1"/>
</dbReference>
<evidence type="ECO:0000313" key="7">
    <source>
        <dbReference type="Proteomes" id="UP001214553"/>
    </source>
</evidence>
<sequence length="255" mass="27241">MGSTAPEAGARRRIPLREVRLPHVCPRPVRLWALQRAPYFAGLADTELARIDDRMQVTSWREGESVYRAGDPAGHLHIVAEGRIKLTQTTASGAETVADVLGPGELFGAMGTLGEPVHRQSATALVGSCVLQIGQEAFREVLAEHPAVALCVLDDVAARLARAHADIGGQSSDTVARRVATALLRLADKLGEDQGSGGVLIEVPLTRADLAGLARSTPESVSRVMSRWHREGVIDSGRRWTAITDRARLEAEAAG</sequence>
<dbReference type="SUPFAM" id="SSF46785">
    <property type="entry name" value="Winged helix' DNA-binding domain"/>
    <property type="match status" value="1"/>
</dbReference>
<dbReference type="Proteomes" id="UP001214553">
    <property type="component" value="Chromosome"/>
</dbReference>
<dbReference type="InterPro" id="IPR000595">
    <property type="entry name" value="cNMP-bd_dom"/>
</dbReference>
<dbReference type="SMART" id="SM00419">
    <property type="entry name" value="HTH_CRP"/>
    <property type="match status" value="1"/>
</dbReference>
<evidence type="ECO:0000313" key="6">
    <source>
        <dbReference type="EMBL" id="WEG08779.1"/>
    </source>
</evidence>
<dbReference type="EMBL" id="CP119108">
    <property type="protein sequence ID" value="WEG08779.1"/>
    <property type="molecule type" value="Genomic_DNA"/>
</dbReference>
<dbReference type="InterPro" id="IPR012318">
    <property type="entry name" value="HTH_CRP"/>
</dbReference>
<proteinExistence type="predicted"/>
<dbReference type="PROSITE" id="PS51063">
    <property type="entry name" value="HTH_CRP_2"/>
    <property type="match status" value="1"/>
</dbReference>
<evidence type="ECO:0000259" key="4">
    <source>
        <dbReference type="PROSITE" id="PS50042"/>
    </source>
</evidence>
<dbReference type="CDD" id="cd00038">
    <property type="entry name" value="CAP_ED"/>
    <property type="match status" value="1"/>
</dbReference>
<evidence type="ECO:0000259" key="5">
    <source>
        <dbReference type="PROSITE" id="PS51063"/>
    </source>
</evidence>
<feature type="domain" description="HTH crp-type" evidence="5">
    <location>
        <begin position="173"/>
        <end position="247"/>
    </location>
</feature>
<dbReference type="InterPro" id="IPR018490">
    <property type="entry name" value="cNMP-bd_dom_sf"/>
</dbReference>
<reference evidence="6 7" key="1">
    <citation type="submission" date="2023-03" db="EMBL/GenBank/DDBJ databases">
        <title>Genome sequence of Microbacterium sp. KACC 23027.</title>
        <authorList>
            <person name="Kim S."/>
            <person name="Heo J."/>
            <person name="Kwon S.-W."/>
        </authorList>
    </citation>
    <scope>NUCLEOTIDE SEQUENCE [LARGE SCALE GENOMIC DNA]</scope>
    <source>
        <strain evidence="6 7">KACC 23027</strain>
    </source>
</reference>
<keyword evidence="2" id="KW-0238">DNA-binding</keyword>
<protein>
    <submittedName>
        <fullName evidence="6">Crp/Fnr family transcriptional regulator</fullName>
    </submittedName>
</protein>
<dbReference type="PANTHER" id="PTHR24567">
    <property type="entry name" value="CRP FAMILY TRANSCRIPTIONAL REGULATORY PROTEIN"/>
    <property type="match status" value="1"/>
</dbReference>
<dbReference type="RefSeq" id="WP_275278106.1">
    <property type="nucleotide sequence ID" value="NZ_CP119108.1"/>
</dbReference>
<evidence type="ECO:0000256" key="1">
    <source>
        <dbReference type="ARBA" id="ARBA00023015"/>
    </source>
</evidence>
<dbReference type="PANTHER" id="PTHR24567:SF26">
    <property type="entry name" value="REGULATORY PROTEIN YEIL"/>
    <property type="match status" value="1"/>
</dbReference>
<dbReference type="Gene3D" id="1.10.10.10">
    <property type="entry name" value="Winged helix-like DNA-binding domain superfamily/Winged helix DNA-binding domain"/>
    <property type="match status" value="1"/>
</dbReference>
<name>A0ABY8BX94_9MICO</name>
<dbReference type="InterPro" id="IPR036390">
    <property type="entry name" value="WH_DNA-bd_sf"/>
</dbReference>
<feature type="domain" description="Cyclic nucleotide-binding" evidence="4">
    <location>
        <begin position="39"/>
        <end position="159"/>
    </location>
</feature>
<gene>
    <name evidence="6" type="ORF">PU630_16285</name>
</gene>
<evidence type="ECO:0000256" key="3">
    <source>
        <dbReference type="ARBA" id="ARBA00023163"/>
    </source>
</evidence>
<keyword evidence="1" id="KW-0805">Transcription regulation</keyword>
<dbReference type="PROSITE" id="PS50042">
    <property type="entry name" value="CNMP_BINDING_3"/>
    <property type="match status" value="1"/>
</dbReference>
<dbReference type="InterPro" id="IPR014710">
    <property type="entry name" value="RmlC-like_jellyroll"/>
</dbReference>
<keyword evidence="7" id="KW-1185">Reference proteome</keyword>
<dbReference type="InterPro" id="IPR050397">
    <property type="entry name" value="Env_Response_Regulators"/>
</dbReference>
<dbReference type="SUPFAM" id="SSF51206">
    <property type="entry name" value="cAMP-binding domain-like"/>
    <property type="match status" value="1"/>
</dbReference>
<evidence type="ECO:0000256" key="2">
    <source>
        <dbReference type="ARBA" id="ARBA00023125"/>
    </source>
</evidence>
<dbReference type="Pfam" id="PF13545">
    <property type="entry name" value="HTH_Crp_2"/>
    <property type="match status" value="1"/>
</dbReference>
<dbReference type="InterPro" id="IPR036388">
    <property type="entry name" value="WH-like_DNA-bd_sf"/>
</dbReference>
<dbReference type="Pfam" id="PF00027">
    <property type="entry name" value="cNMP_binding"/>
    <property type="match status" value="1"/>
</dbReference>
<accession>A0ABY8BX94</accession>
<organism evidence="6 7">
    <name type="scientific">Microbacterium horticulturae</name>
    <dbReference type="NCBI Taxonomy" id="3028316"/>
    <lineage>
        <taxon>Bacteria</taxon>
        <taxon>Bacillati</taxon>
        <taxon>Actinomycetota</taxon>
        <taxon>Actinomycetes</taxon>
        <taxon>Micrococcales</taxon>
        <taxon>Microbacteriaceae</taxon>
        <taxon>Microbacterium</taxon>
    </lineage>
</organism>
<dbReference type="Gene3D" id="2.60.120.10">
    <property type="entry name" value="Jelly Rolls"/>
    <property type="match status" value="1"/>
</dbReference>
<keyword evidence="3" id="KW-0804">Transcription</keyword>